<dbReference type="GO" id="GO:0012505">
    <property type="term" value="C:endomembrane system"/>
    <property type="evidence" value="ECO:0007669"/>
    <property type="project" value="UniProtKB-SubCell"/>
</dbReference>
<gene>
    <name evidence="9" type="ORF">ACJMK2_013990</name>
</gene>
<organism evidence="9 10">
    <name type="scientific">Sinanodonta woodiana</name>
    <name type="common">Chinese pond mussel</name>
    <name type="synonym">Anodonta woodiana</name>
    <dbReference type="NCBI Taxonomy" id="1069815"/>
    <lineage>
        <taxon>Eukaryota</taxon>
        <taxon>Metazoa</taxon>
        <taxon>Spiralia</taxon>
        <taxon>Lophotrochozoa</taxon>
        <taxon>Mollusca</taxon>
        <taxon>Bivalvia</taxon>
        <taxon>Autobranchia</taxon>
        <taxon>Heteroconchia</taxon>
        <taxon>Palaeoheterodonta</taxon>
        <taxon>Unionida</taxon>
        <taxon>Unionoidea</taxon>
        <taxon>Unionidae</taxon>
        <taxon>Unioninae</taxon>
        <taxon>Sinanodonta</taxon>
    </lineage>
</organism>
<protein>
    <submittedName>
        <fullName evidence="9">Uncharacterized protein</fullName>
    </submittedName>
</protein>
<comment type="caution">
    <text evidence="8">Lacks conserved residue(s) required for the propagation of feature annotation.</text>
</comment>
<keyword evidence="6" id="KW-0472">Membrane</keyword>
<dbReference type="PANTHER" id="PTHR24270:SF62">
    <property type="entry name" value="LOW-DENSITY LIPOPROTEIN RECEPTOR-RELATED PROTEIN 2"/>
    <property type="match status" value="1"/>
</dbReference>
<evidence type="ECO:0000256" key="2">
    <source>
        <dbReference type="ARBA" id="ARBA00004308"/>
    </source>
</evidence>
<dbReference type="PROSITE" id="PS50068">
    <property type="entry name" value="LDLRA_2"/>
    <property type="match status" value="2"/>
</dbReference>
<sequence length="114" mass="12423">MWIGRRTCEFRCGDGTCISHVQRCDGYPDCPDFTDEDCDLGSVCSEGKRACTDGSGCITRSQICNGVSDCQDGSDEGPECNLGNTDQFWLCLNSSEVNISSYALLFIDKACCVF</sequence>
<evidence type="ECO:0000256" key="3">
    <source>
        <dbReference type="ARBA" id="ARBA00022692"/>
    </source>
</evidence>
<keyword evidence="3" id="KW-0812">Transmembrane</keyword>
<evidence type="ECO:0000256" key="7">
    <source>
        <dbReference type="ARBA" id="ARBA00023157"/>
    </source>
</evidence>
<reference evidence="9 10" key="1">
    <citation type="submission" date="2024-11" db="EMBL/GenBank/DDBJ databases">
        <title>Chromosome-level genome assembly of the freshwater bivalve Anodonta woodiana.</title>
        <authorList>
            <person name="Chen X."/>
        </authorList>
    </citation>
    <scope>NUCLEOTIDE SEQUENCE [LARGE SCALE GENOMIC DNA]</scope>
    <source>
        <strain evidence="9">MN2024</strain>
        <tissue evidence="9">Gills</tissue>
    </source>
</reference>
<comment type="caution">
    <text evidence="9">The sequence shown here is derived from an EMBL/GenBank/DDBJ whole genome shotgun (WGS) entry which is preliminary data.</text>
</comment>
<dbReference type="GO" id="GO:0016020">
    <property type="term" value="C:membrane"/>
    <property type="evidence" value="ECO:0007669"/>
    <property type="project" value="UniProtKB-SubCell"/>
</dbReference>
<dbReference type="InterPro" id="IPR036055">
    <property type="entry name" value="LDL_receptor-like_sf"/>
</dbReference>
<feature type="disulfide bond" evidence="8">
    <location>
        <begin position="12"/>
        <end position="30"/>
    </location>
</feature>
<dbReference type="Pfam" id="PF00057">
    <property type="entry name" value="Ldl_recept_a"/>
    <property type="match status" value="2"/>
</dbReference>
<dbReference type="CDD" id="cd00112">
    <property type="entry name" value="LDLa"/>
    <property type="match status" value="2"/>
</dbReference>
<keyword evidence="7 8" id="KW-1015">Disulfide bond</keyword>
<proteinExistence type="predicted"/>
<dbReference type="InterPro" id="IPR023415">
    <property type="entry name" value="LDLR_class-A_CS"/>
</dbReference>
<evidence type="ECO:0000256" key="4">
    <source>
        <dbReference type="ARBA" id="ARBA00022737"/>
    </source>
</evidence>
<name>A0ABD3V0H6_SINWO</name>
<dbReference type="Proteomes" id="UP001634394">
    <property type="component" value="Unassembled WGS sequence"/>
</dbReference>
<evidence type="ECO:0000256" key="6">
    <source>
        <dbReference type="ARBA" id="ARBA00023136"/>
    </source>
</evidence>
<evidence type="ECO:0000256" key="8">
    <source>
        <dbReference type="PROSITE-ProRule" id="PRU00124"/>
    </source>
</evidence>
<comment type="subcellular location">
    <subcellularLocation>
        <location evidence="2">Endomembrane system</location>
    </subcellularLocation>
    <subcellularLocation>
        <location evidence="1">Membrane</location>
        <topology evidence="1">Single-pass membrane protein</topology>
    </subcellularLocation>
</comment>
<evidence type="ECO:0000256" key="1">
    <source>
        <dbReference type="ARBA" id="ARBA00004167"/>
    </source>
</evidence>
<dbReference type="PROSITE" id="PS01209">
    <property type="entry name" value="LDLRA_1"/>
    <property type="match status" value="2"/>
</dbReference>
<keyword evidence="4" id="KW-0677">Repeat</keyword>
<evidence type="ECO:0000313" key="10">
    <source>
        <dbReference type="Proteomes" id="UP001634394"/>
    </source>
</evidence>
<accession>A0ABD3V0H6</accession>
<keyword evidence="10" id="KW-1185">Reference proteome</keyword>
<dbReference type="Gene3D" id="4.10.400.10">
    <property type="entry name" value="Low-density Lipoprotein Receptor"/>
    <property type="match status" value="2"/>
</dbReference>
<dbReference type="PRINTS" id="PR00261">
    <property type="entry name" value="LDLRECEPTOR"/>
</dbReference>
<dbReference type="PANTHER" id="PTHR24270">
    <property type="entry name" value="LOW-DENSITY LIPOPROTEIN RECEPTOR-RELATED"/>
    <property type="match status" value="1"/>
</dbReference>
<dbReference type="InterPro" id="IPR002172">
    <property type="entry name" value="LDrepeatLR_classA_rpt"/>
</dbReference>
<dbReference type="SUPFAM" id="SSF57424">
    <property type="entry name" value="LDL receptor-like module"/>
    <property type="match status" value="2"/>
</dbReference>
<dbReference type="SMART" id="SM00192">
    <property type="entry name" value="LDLa"/>
    <property type="match status" value="2"/>
</dbReference>
<evidence type="ECO:0000256" key="5">
    <source>
        <dbReference type="ARBA" id="ARBA00022989"/>
    </source>
</evidence>
<evidence type="ECO:0000313" key="9">
    <source>
        <dbReference type="EMBL" id="KAL3854741.1"/>
    </source>
</evidence>
<dbReference type="GO" id="GO:0016192">
    <property type="term" value="P:vesicle-mediated transport"/>
    <property type="evidence" value="ECO:0007669"/>
    <property type="project" value="UniProtKB-ARBA"/>
</dbReference>
<dbReference type="InterPro" id="IPR050685">
    <property type="entry name" value="LDLR"/>
</dbReference>
<dbReference type="AlphaFoldDB" id="A0ABD3V0H6"/>
<keyword evidence="5" id="KW-1133">Transmembrane helix</keyword>
<dbReference type="EMBL" id="JBJQND010000014">
    <property type="protein sequence ID" value="KAL3854741.1"/>
    <property type="molecule type" value="Genomic_DNA"/>
</dbReference>